<reference evidence="11 12" key="1">
    <citation type="journal article" date="2018" name="Elife">
        <title>Discovery and characterization of a prevalent human gut bacterial enzyme sufficient for the inactivation of a family of plant toxins.</title>
        <authorList>
            <person name="Koppel N."/>
            <person name="Bisanz J.E."/>
            <person name="Pandelia M.E."/>
            <person name="Turnbaugh P.J."/>
            <person name="Balskus E.P."/>
        </authorList>
    </citation>
    <scope>NUCLEOTIDE SEQUENCE [LARGE SCALE GENOMIC DNA]</scope>
    <source>
        <strain evidence="11 12">3C</strain>
    </source>
</reference>
<keyword evidence="3 9" id="KW-1003">Cell membrane</keyword>
<evidence type="ECO:0000256" key="10">
    <source>
        <dbReference type="SAM" id="MobiDB-lite"/>
    </source>
</evidence>
<dbReference type="HAMAP" id="MF_00236">
    <property type="entry name" value="TatA_E"/>
    <property type="match status" value="1"/>
</dbReference>
<dbReference type="RefSeq" id="WP_015538932.1">
    <property type="nucleotide sequence ID" value="NZ_CABMMS010000005.1"/>
</dbReference>
<dbReference type="Pfam" id="PF02416">
    <property type="entry name" value="TatA_B_E"/>
    <property type="match status" value="1"/>
</dbReference>
<evidence type="ECO:0000313" key="11">
    <source>
        <dbReference type="EMBL" id="RDB64966.1"/>
    </source>
</evidence>
<evidence type="ECO:0000256" key="9">
    <source>
        <dbReference type="HAMAP-Rule" id="MF_00236"/>
    </source>
</evidence>
<evidence type="ECO:0000256" key="1">
    <source>
        <dbReference type="ARBA" id="ARBA00004162"/>
    </source>
</evidence>
<comment type="similarity">
    <text evidence="9">Belongs to the TatA/E family.</text>
</comment>
<dbReference type="GO" id="GO:0043953">
    <property type="term" value="P:protein transport by the Tat complex"/>
    <property type="evidence" value="ECO:0007669"/>
    <property type="project" value="UniProtKB-UniRule"/>
</dbReference>
<evidence type="ECO:0000256" key="3">
    <source>
        <dbReference type="ARBA" id="ARBA00022475"/>
    </source>
</evidence>
<dbReference type="PANTHER" id="PTHR42982">
    <property type="entry name" value="SEC-INDEPENDENT PROTEIN TRANSLOCASE PROTEIN TATA"/>
    <property type="match status" value="1"/>
</dbReference>
<evidence type="ECO:0000256" key="5">
    <source>
        <dbReference type="ARBA" id="ARBA00022927"/>
    </source>
</evidence>
<keyword evidence="12" id="KW-1185">Reference proteome</keyword>
<evidence type="ECO:0000256" key="8">
    <source>
        <dbReference type="ARBA" id="ARBA00023136"/>
    </source>
</evidence>
<protein>
    <recommendedName>
        <fullName evidence="9">Sec-independent protein translocase protein TatA</fullName>
    </recommendedName>
</protein>
<dbReference type="GO" id="GO:0033281">
    <property type="term" value="C:TAT protein transport complex"/>
    <property type="evidence" value="ECO:0007669"/>
    <property type="project" value="UniProtKB-UniRule"/>
</dbReference>
<organism evidence="11 12">
    <name type="scientific">Gordonibacter pamelaeae</name>
    <dbReference type="NCBI Taxonomy" id="471189"/>
    <lineage>
        <taxon>Bacteria</taxon>
        <taxon>Bacillati</taxon>
        <taxon>Actinomycetota</taxon>
        <taxon>Coriobacteriia</taxon>
        <taxon>Eggerthellales</taxon>
        <taxon>Eggerthellaceae</taxon>
        <taxon>Gordonibacter</taxon>
    </lineage>
</organism>
<dbReference type="Gene3D" id="1.20.5.3310">
    <property type="match status" value="1"/>
</dbReference>
<dbReference type="GeneID" id="78359953"/>
<keyword evidence="7 9" id="KW-0811">Translocation</keyword>
<evidence type="ECO:0000256" key="2">
    <source>
        <dbReference type="ARBA" id="ARBA00022448"/>
    </source>
</evidence>
<dbReference type="NCBIfam" id="TIGR01411">
    <property type="entry name" value="tatAE"/>
    <property type="match status" value="1"/>
</dbReference>
<comment type="caution">
    <text evidence="11">The sequence shown here is derived from an EMBL/GenBank/DDBJ whole genome shotgun (WGS) entry which is preliminary data.</text>
</comment>
<keyword evidence="8 9" id="KW-0472">Membrane</keyword>
<gene>
    <name evidence="9" type="primary">tatA</name>
    <name evidence="11" type="ORF">C1877_09645</name>
</gene>
<keyword evidence="5 9" id="KW-0653">Protein transport</keyword>
<feature type="region of interest" description="Disordered" evidence="10">
    <location>
        <begin position="63"/>
        <end position="90"/>
    </location>
</feature>
<dbReference type="Proteomes" id="UP000254000">
    <property type="component" value="Unassembled WGS sequence"/>
</dbReference>
<feature type="compositionally biased region" description="Low complexity" evidence="10">
    <location>
        <begin position="73"/>
        <end position="82"/>
    </location>
</feature>
<keyword evidence="6 9" id="KW-1133">Transmembrane helix</keyword>
<evidence type="ECO:0000256" key="6">
    <source>
        <dbReference type="ARBA" id="ARBA00022989"/>
    </source>
</evidence>
<comment type="subcellular location">
    <subcellularLocation>
        <location evidence="1 9">Cell membrane</location>
        <topology evidence="1 9">Single-pass membrane protein</topology>
    </subcellularLocation>
</comment>
<accession>A0A369M3C3</accession>
<sequence>MKILGMGMPELLIILAVILLIFGPKNLPKLGGAIGKTVKNLREGMGGGKAIEEAEDEDEEVIEEVEEEKPAPKKTTTTAKRTTAAKKKAE</sequence>
<proteinExistence type="inferred from homology"/>
<dbReference type="InterPro" id="IPR006312">
    <property type="entry name" value="TatA/E"/>
</dbReference>
<evidence type="ECO:0000256" key="4">
    <source>
        <dbReference type="ARBA" id="ARBA00022692"/>
    </source>
</evidence>
<name>A0A369M3C3_9ACTN</name>
<keyword evidence="4 9" id="KW-0812">Transmembrane</keyword>
<dbReference type="AlphaFoldDB" id="A0A369M3C3"/>
<dbReference type="GO" id="GO:0008320">
    <property type="term" value="F:protein transmembrane transporter activity"/>
    <property type="evidence" value="ECO:0007669"/>
    <property type="project" value="UniProtKB-UniRule"/>
</dbReference>
<comment type="function">
    <text evidence="9">Part of the twin-arginine translocation (Tat) system that transports large folded proteins containing a characteristic twin-arginine motif in their signal peptide across membranes. TatA could form the protein-conducting channel of the Tat system.</text>
</comment>
<evidence type="ECO:0000313" key="12">
    <source>
        <dbReference type="Proteomes" id="UP000254000"/>
    </source>
</evidence>
<dbReference type="InterPro" id="IPR003369">
    <property type="entry name" value="TatA/B/E"/>
</dbReference>
<evidence type="ECO:0000256" key="7">
    <source>
        <dbReference type="ARBA" id="ARBA00023010"/>
    </source>
</evidence>
<keyword evidence="2 9" id="KW-0813">Transport</keyword>
<dbReference type="EMBL" id="PPTS01000005">
    <property type="protein sequence ID" value="RDB64966.1"/>
    <property type="molecule type" value="Genomic_DNA"/>
</dbReference>
<dbReference type="PANTHER" id="PTHR42982:SF1">
    <property type="entry name" value="SEC-INDEPENDENT PROTEIN TRANSLOCASE PROTEIN TATA"/>
    <property type="match status" value="1"/>
</dbReference>
<comment type="subunit">
    <text evidence="9">The Tat system comprises two distinct complexes: a TatABC complex, containing multiple copies of TatA, TatB and TatC subunits, and a separate TatA complex, containing only TatA subunits. Substrates initially bind to the TatABC complex, which probably triggers association of the separate TatA complex to form the active translocon.</text>
</comment>